<keyword evidence="2" id="KW-0812">Transmembrane</keyword>
<dbReference type="AlphaFoldDB" id="A0A2A4IV34"/>
<proteinExistence type="predicted"/>
<protein>
    <submittedName>
        <fullName evidence="3">Uncharacterized protein</fullName>
    </submittedName>
</protein>
<keyword evidence="2" id="KW-1133">Transmembrane helix</keyword>
<dbReference type="EMBL" id="NWSH01006148">
    <property type="protein sequence ID" value="PCG63635.1"/>
    <property type="molecule type" value="Genomic_DNA"/>
</dbReference>
<feature type="region of interest" description="Disordered" evidence="1">
    <location>
        <begin position="1"/>
        <end position="21"/>
    </location>
</feature>
<name>A0A2A4IV34_HELVI</name>
<gene>
    <name evidence="3" type="ORF">B5V51_11966</name>
</gene>
<accession>A0A2A4IV34</accession>
<organism evidence="3">
    <name type="scientific">Heliothis virescens</name>
    <name type="common">Tobacco budworm moth</name>
    <dbReference type="NCBI Taxonomy" id="7102"/>
    <lineage>
        <taxon>Eukaryota</taxon>
        <taxon>Metazoa</taxon>
        <taxon>Ecdysozoa</taxon>
        <taxon>Arthropoda</taxon>
        <taxon>Hexapoda</taxon>
        <taxon>Insecta</taxon>
        <taxon>Pterygota</taxon>
        <taxon>Neoptera</taxon>
        <taxon>Endopterygota</taxon>
        <taxon>Lepidoptera</taxon>
        <taxon>Glossata</taxon>
        <taxon>Ditrysia</taxon>
        <taxon>Noctuoidea</taxon>
        <taxon>Noctuidae</taxon>
        <taxon>Heliothinae</taxon>
        <taxon>Heliothis</taxon>
    </lineage>
</organism>
<feature type="transmembrane region" description="Helical" evidence="2">
    <location>
        <begin position="59"/>
        <end position="85"/>
    </location>
</feature>
<reference evidence="3" key="1">
    <citation type="submission" date="2017-09" db="EMBL/GenBank/DDBJ databases">
        <title>Contemporary evolution of a Lepidopteran species, Heliothis virescens, in response to modern agricultural practices.</title>
        <authorList>
            <person name="Fritz M.L."/>
            <person name="Deyonke A.M."/>
            <person name="Papanicolaou A."/>
            <person name="Micinski S."/>
            <person name="Westbrook J."/>
            <person name="Gould F."/>
        </authorList>
    </citation>
    <scope>NUCLEOTIDE SEQUENCE [LARGE SCALE GENOMIC DNA]</scope>
    <source>
        <strain evidence="3">HvINT-</strain>
        <tissue evidence="3">Whole body</tissue>
    </source>
</reference>
<evidence type="ECO:0000256" key="2">
    <source>
        <dbReference type="SAM" id="Phobius"/>
    </source>
</evidence>
<keyword evidence="2" id="KW-0472">Membrane</keyword>
<feature type="compositionally biased region" description="Polar residues" evidence="1">
    <location>
        <begin position="10"/>
        <end position="21"/>
    </location>
</feature>
<evidence type="ECO:0000313" key="3">
    <source>
        <dbReference type="EMBL" id="PCG63635.1"/>
    </source>
</evidence>
<evidence type="ECO:0000256" key="1">
    <source>
        <dbReference type="SAM" id="MobiDB-lite"/>
    </source>
</evidence>
<comment type="caution">
    <text evidence="3">The sequence shown here is derived from an EMBL/GenBank/DDBJ whole genome shotgun (WGS) entry which is preliminary data.</text>
</comment>
<sequence length="89" mass="9489">MNASRLPGFNDTSQDQPYPTSSEWFDGSNCSWVDAVSWGCNVTINGTSTNATSTDVTSFVLMAVTSVVLALIILATIVGNVFVICSYNN</sequence>